<keyword evidence="1" id="KW-0812">Transmembrane</keyword>
<name>A0A8K0UXQ8_9AGAR</name>
<reference evidence="2" key="1">
    <citation type="journal article" date="2021" name="New Phytol.">
        <title>Evolutionary innovations through gain and loss of genes in the ectomycorrhizal Boletales.</title>
        <authorList>
            <person name="Wu G."/>
            <person name="Miyauchi S."/>
            <person name="Morin E."/>
            <person name="Kuo A."/>
            <person name="Drula E."/>
            <person name="Varga T."/>
            <person name="Kohler A."/>
            <person name="Feng B."/>
            <person name="Cao Y."/>
            <person name="Lipzen A."/>
            <person name="Daum C."/>
            <person name="Hundley H."/>
            <person name="Pangilinan J."/>
            <person name="Johnson J."/>
            <person name="Barry K."/>
            <person name="LaButti K."/>
            <person name="Ng V."/>
            <person name="Ahrendt S."/>
            <person name="Min B."/>
            <person name="Choi I.G."/>
            <person name="Park H."/>
            <person name="Plett J.M."/>
            <person name="Magnuson J."/>
            <person name="Spatafora J.W."/>
            <person name="Nagy L.G."/>
            <person name="Henrissat B."/>
            <person name="Grigoriev I.V."/>
            <person name="Yang Z.L."/>
            <person name="Xu J."/>
            <person name="Martin F.M."/>
        </authorList>
    </citation>
    <scope>NUCLEOTIDE SEQUENCE</scope>
    <source>
        <strain evidence="2">KKN 215</strain>
    </source>
</reference>
<dbReference type="OrthoDB" id="3346544at2759"/>
<organism evidence="2 3">
    <name type="scientific">Cristinia sonorae</name>
    <dbReference type="NCBI Taxonomy" id="1940300"/>
    <lineage>
        <taxon>Eukaryota</taxon>
        <taxon>Fungi</taxon>
        <taxon>Dikarya</taxon>
        <taxon>Basidiomycota</taxon>
        <taxon>Agaricomycotina</taxon>
        <taxon>Agaricomycetes</taxon>
        <taxon>Agaricomycetidae</taxon>
        <taxon>Agaricales</taxon>
        <taxon>Pleurotineae</taxon>
        <taxon>Stephanosporaceae</taxon>
        <taxon>Cristinia</taxon>
    </lineage>
</organism>
<gene>
    <name evidence="2" type="ORF">BXZ70DRAFT_914721</name>
</gene>
<dbReference type="EMBL" id="JAEVFJ010000002">
    <property type="protein sequence ID" value="KAH8106700.1"/>
    <property type="molecule type" value="Genomic_DNA"/>
</dbReference>
<feature type="transmembrane region" description="Helical" evidence="1">
    <location>
        <begin position="20"/>
        <end position="37"/>
    </location>
</feature>
<accession>A0A8K0UXQ8</accession>
<feature type="transmembrane region" description="Helical" evidence="1">
    <location>
        <begin position="172"/>
        <end position="193"/>
    </location>
</feature>
<feature type="transmembrane region" description="Helical" evidence="1">
    <location>
        <begin position="131"/>
        <end position="152"/>
    </location>
</feature>
<evidence type="ECO:0000313" key="3">
    <source>
        <dbReference type="Proteomes" id="UP000813824"/>
    </source>
</evidence>
<keyword evidence="1" id="KW-0472">Membrane</keyword>
<feature type="transmembrane region" description="Helical" evidence="1">
    <location>
        <begin position="248"/>
        <end position="265"/>
    </location>
</feature>
<proteinExistence type="predicted"/>
<protein>
    <submittedName>
        <fullName evidence="2">Uncharacterized protein</fullName>
    </submittedName>
</protein>
<feature type="transmembrane region" description="Helical" evidence="1">
    <location>
        <begin position="49"/>
        <end position="67"/>
    </location>
</feature>
<dbReference type="AlphaFoldDB" id="A0A8K0UXQ8"/>
<sequence length="331" mass="37246">MLPQLPWDKTYLVATWLETLVYGFFLCLFFATIYVHFEVRKSHDTHSQVMFGVGVVFFVLATIHLAMNCYRLVRGYVDFALAPGGAAAYLSELAPWDHVFKDTIYATTELLGDAISIYRCWVVWDRNWKIIVLPTILLIVSIISGYTVIGLYTTIQTTDTVFDNRLERWVSTFYAVAVVQSSMTTGLMMYRIWQAEKRTAAYRTTRSPLRPLLWILLESAALLVIVEIVLLALYTAGYNSQYLLLEPITPIVGITFTSISLRIGLHRKEEASNGASSFGGRAHAETGFAHASVPMRHIAINITKDVEASRDPRLHIAGDEASLENDIKHAS</sequence>
<comment type="caution">
    <text evidence="2">The sequence shown here is derived from an EMBL/GenBank/DDBJ whole genome shotgun (WGS) entry which is preliminary data.</text>
</comment>
<keyword evidence="1" id="KW-1133">Transmembrane helix</keyword>
<keyword evidence="3" id="KW-1185">Reference proteome</keyword>
<evidence type="ECO:0000313" key="2">
    <source>
        <dbReference type="EMBL" id="KAH8106700.1"/>
    </source>
</evidence>
<feature type="transmembrane region" description="Helical" evidence="1">
    <location>
        <begin position="213"/>
        <end position="236"/>
    </location>
</feature>
<evidence type="ECO:0000256" key="1">
    <source>
        <dbReference type="SAM" id="Phobius"/>
    </source>
</evidence>
<dbReference type="Proteomes" id="UP000813824">
    <property type="component" value="Unassembled WGS sequence"/>
</dbReference>